<evidence type="ECO:0000313" key="2">
    <source>
        <dbReference type="EMBL" id="CAC5374164.1"/>
    </source>
</evidence>
<accession>A0A6J8AUK9</accession>
<organism evidence="2 3">
    <name type="scientific">Mytilus coruscus</name>
    <name type="common">Sea mussel</name>
    <dbReference type="NCBI Taxonomy" id="42192"/>
    <lineage>
        <taxon>Eukaryota</taxon>
        <taxon>Metazoa</taxon>
        <taxon>Spiralia</taxon>
        <taxon>Lophotrochozoa</taxon>
        <taxon>Mollusca</taxon>
        <taxon>Bivalvia</taxon>
        <taxon>Autobranchia</taxon>
        <taxon>Pteriomorphia</taxon>
        <taxon>Mytilida</taxon>
        <taxon>Mytiloidea</taxon>
        <taxon>Mytilidae</taxon>
        <taxon>Mytilinae</taxon>
        <taxon>Mytilus</taxon>
    </lineage>
</organism>
<feature type="domain" description="Endonuclease/exonuclease/phosphatase" evidence="1">
    <location>
        <begin position="53"/>
        <end position="169"/>
    </location>
</feature>
<evidence type="ECO:0000313" key="3">
    <source>
        <dbReference type="Proteomes" id="UP000507470"/>
    </source>
</evidence>
<dbReference type="Gene3D" id="3.60.10.10">
    <property type="entry name" value="Endonuclease/exonuclease/phosphatase"/>
    <property type="match status" value="1"/>
</dbReference>
<dbReference type="InterPro" id="IPR005135">
    <property type="entry name" value="Endo/exonuclease/phosphatase"/>
</dbReference>
<gene>
    <name evidence="2" type="ORF">MCOR_11653</name>
</gene>
<dbReference type="PANTHER" id="PTHR33395">
    <property type="entry name" value="TRANSCRIPTASE, PUTATIVE-RELATED-RELATED"/>
    <property type="match status" value="1"/>
</dbReference>
<sequence>MFEKNLKTDEGRGLLMYVDTNLEATEIQMNTEFQENLFIKIKLNQNDKLLLGLIYRSPSNNTKEYNDKLVNLMSEATEMGYSHILIMGDFNYPEINWEIWNTKGERSNNYENIFLESLQDNFICQHTTKPTRWRGADTPHTLDLVITNEEEMISNLEYMSPLGKSDHCVLSFDFNCYVNIKRTPRRAKLYNRGNYNDFIQELNKINWHDKLNAENSIDINWKYFLTILKDIEHSVFTNEPQGDIPEPKPIFIQNKIEELNINNDMVLKHLQKIKTDKSPGPDNLHQRLLFEVKEGITEPISIIFGQYQLKK</sequence>
<keyword evidence="3" id="KW-1185">Reference proteome</keyword>
<dbReference type="InterPro" id="IPR036691">
    <property type="entry name" value="Endo/exonu/phosph_ase_sf"/>
</dbReference>
<dbReference type="EMBL" id="CACVKT020001987">
    <property type="protein sequence ID" value="CAC5374164.1"/>
    <property type="molecule type" value="Genomic_DNA"/>
</dbReference>
<dbReference type="GO" id="GO:0003824">
    <property type="term" value="F:catalytic activity"/>
    <property type="evidence" value="ECO:0007669"/>
    <property type="project" value="InterPro"/>
</dbReference>
<evidence type="ECO:0000259" key="1">
    <source>
        <dbReference type="Pfam" id="PF14529"/>
    </source>
</evidence>
<dbReference type="Proteomes" id="UP000507470">
    <property type="component" value="Unassembled WGS sequence"/>
</dbReference>
<dbReference type="OrthoDB" id="6058249at2759"/>
<dbReference type="AlphaFoldDB" id="A0A6J8AUK9"/>
<name>A0A6J8AUK9_MYTCO</name>
<protein>
    <recommendedName>
        <fullName evidence="1">Endonuclease/exonuclease/phosphatase domain-containing protein</fullName>
    </recommendedName>
</protein>
<dbReference type="PANTHER" id="PTHR33395:SF21">
    <property type="entry name" value="PERICARDIN"/>
    <property type="match status" value="1"/>
</dbReference>
<reference evidence="2 3" key="1">
    <citation type="submission" date="2020-06" db="EMBL/GenBank/DDBJ databases">
        <authorList>
            <person name="Li R."/>
            <person name="Bekaert M."/>
        </authorList>
    </citation>
    <scope>NUCLEOTIDE SEQUENCE [LARGE SCALE GENOMIC DNA]</scope>
    <source>
        <strain evidence="3">wild</strain>
    </source>
</reference>
<proteinExistence type="predicted"/>
<dbReference type="SUPFAM" id="SSF56219">
    <property type="entry name" value="DNase I-like"/>
    <property type="match status" value="1"/>
</dbReference>
<dbReference type="Pfam" id="PF14529">
    <property type="entry name" value="Exo_endo_phos_2"/>
    <property type="match status" value="1"/>
</dbReference>